<reference evidence="2" key="1">
    <citation type="journal article" date="2022" name="Int. J. Mol. Sci.">
        <title>Draft Genome of Tanacetum Coccineum: Genomic Comparison of Closely Related Tanacetum-Family Plants.</title>
        <authorList>
            <person name="Yamashiro T."/>
            <person name="Shiraishi A."/>
            <person name="Nakayama K."/>
            <person name="Satake H."/>
        </authorList>
    </citation>
    <scope>NUCLEOTIDE SEQUENCE</scope>
</reference>
<keyword evidence="3" id="KW-1185">Reference proteome</keyword>
<feature type="compositionally biased region" description="Basic and acidic residues" evidence="1">
    <location>
        <begin position="116"/>
        <end position="127"/>
    </location>
</feature>
<sequence length="347" mass="39267">MLKPGDKVFNRKPVSQFNPNVASNLNLLVDLAKSNPSSDVAKSSDVVKAKVSAGVVKPKPNADVVQPKASTDVLKVNPNIDVVQPKASIDVVKVSTDVVRPKPKADLPKDKMEADLLKDKPKADVPKRKTNVAKPKSGPEDYQLSKRKRHLSKEDEIDEHKKKSNVKMLKRKITIKNSEYHLNNDEVEFDSSSDEGSDRKARKVRRKDVLKRNKRRSDFDFSSDEDEDTYKRIRVGGTSLFDLELKPLNHELLKLWVDQFYPKSVKDIRVGNRLRRRRKIPEAVASPNLLRVSLRRLRSDAVTQVLTPSLVSSDGVARNCDAVSRYCTHILETTSCKVVMFSRFFSN</sequence>
<gene>
    <name evidence="2" type="ORF">Tco_0975803</name>
</gene>
<feature type="region of interest" description="Disordered" evidence="1">
    <location>
        <begin position="116"/>
        <end position="163"/>
    </location>
</feature>
<organism evidence="2 3">
    <name type="scientific">Tanacetum coccineum</name>
    <dbReference type="NCBI Taxonomy" id="301880"/>
    <lineage>
        <taxon>Eukaryota</taxon>
        <taxon>Viridiplantae</taxon>
        <taxon>Streptophyta</taxon>
        <taxon>Embryophyta</taxon>
        <taxon>Tracheophyta</taxon>
        <taxon>Spermatophyta</taxon>
        <taxon>Magnoliopsida</taxon>
        <taxon>eudicotyledons</taxon>
        <taxon>Gunneridae</taxon>
        <taxon>Pentapetalae</taxon>
        <taxon>asterids</taxon>
        <taxon>campanulids</taxon>
        <taxon>Asterales</taxon>
        <taxon>Asteraceae</taxon>
        <taxon>Asteroideae</taxon>
        <taxon>Anthemideae</taxon>
        <taxon>Anthemidinae</taxon>
        <taxon>Tanacetum</taxon>
    </lineage>
</organism>
<feature type="region of interest" description="Disordered" evidence="1">
    <location>
        <begin position="188"/>
        <end position="208"/>
    </location>
</feature>
<evidence type="ECO:0000256" key="1">
    <source>
        <dbReference type="SAM" id="MobiDB-lite"/>
    </source>
</evidence>
<feature type="compositionally biased region" description="Basic and acidic residues" evidence="1">
    <location>
        <begin position="152"/>
        <end position="161"/>
    </location>
</feature>
<accession>A0ABQ5EFM2</accession>
<name>A0ABQ5EFM2_9ASTR</name>
<comment type="caution">
    <text evidence="2">The sequence shown here is derived from an EMBL/GenBank/DDBJ whole genome shotgun (WGS) entry which is preliminary data.</text>
</comment>
<dbReference type="Proteomes" id="UP001151760">
    <property type="component" value="Unassembled WGS sequence"/>
</dbReference>
<evidence type="ECO:0000313" key="3">
    <source>
        <dbReference type="Proteomes" id="UP001151760"/>
    </source>
</evidence>
<reference evidence="2" key="2">
    <citation type="submission" date="2022-01" db="EMBL/GenBank/DDBJ databases">
        <authorList>
            <person name="Yamashiro T."/>
            <person name="Shiraishi A."/>
            <person name="Satake H."/>
            <person name="Nakayama K."/>
        </authorList>
    </citation>
    <scope>NUCLEOTIDE SEQUENCE</scope>
</reference>
<protein>
    <submittedName>
        <fullName evidence="2">Uncharacterized protein</fullName>
    </submittedName>
</protein>
<dbReference type="EMBL" id="BQNB010016255">
    <property type="protein sequence ID" value="GJT49646.1"/>
    <property type="molecule type" value="Genomic_DNA"/>
</dbReference>
<evidence type="ECO:0000313" key="2">
    <source>
        <dbReference type="EMBL" id="GJT49646.1"/>
    </source>
</evidence>
<proteinExistence type="predicted"/>